<evidence type="ECO:0000313" key="1">
    <source>
        <dbReference type="EMBL" id="PZF77777.1"/>
    </source>
</evidence>
<dbReference type="CDD" id="cd01301">
    <property type="entry name" value="rDP_like"/>
    <property type="match status" value="1"/>
</dbReference>
<dbReference type="EMBL" id="QKVK01000002">
    <property type="protein sequence ID" value="PZF77777.1"/>
    <property type="molecule type" value="Genomic_DNA"/>
</dbReference>
<dbReference type="InterPro" id="IPR008257">
    <property type="entry name" value="Pept_M19"/>
</dbReference>
<protein>
    <submittedName>
        <fullName evidence="1">Peptidase</fullName>
    </submittedName>
</protein>
<dbReference type="PANTHER" id="PTHR10443:SF12">
    <property type="entry name" value="DIPEPTIDASE"/>
    <property type="match status" value="1"/>
</dbReference>
<dbReference type="SUPFAM" id="SSF51556">
    <property type="entry name" value="Metallo-dependent hydrolases"/>
    <property type="match status" value="1"/>
</dbReference>
<name>A0A2W2BPX9_9HYPH</name>
<dbReference type="AlphaFoldDB" id="A0A2W2BPX9"/>
<dbReference type="Pfam" id="PF01244">
    <property type="entry name" value="Peptidase_M19"/>
    <property type="match status" value="1"/>
</dbReference>
<dbReference type="GO" id="GO:0006508">
    <property type="term" value="P:proteolysis"/>
    <property type="evidence" value="ECO:0007669"/>
    <property type="project" value="InterPro"/>
</dbReference>
<dbReference type="PROSITE" id="PS51365">
    <property type="entry name" value="RENAL_DIPEPTIDASE_2"/>
    <property type="match status" value="1"/>
</dbReference>
<evidence type="ECO:0000313" key="2">
    <source>
        <dbReference type="Proteomes" id="UP000248795"/>
    </source>
</evidence>
<comment type="caution">
    <text evidence="1">The sequence shown here is derived from an EMBL/GenBank/DDBJ whole genome shotgun (WGS) entry which is preliminary data.</text>
</comment>
<dbReference type="PANTHER" id="PTHR10443">
    <property type="entry name" value="MICROSOMAL DIPEPTIDASE"/>
    <property type="match status" value="1"/>
</dbReference>
<proteinExistence type="predicted"/>
<dbReference type="GO" id="GO:0070573">
    <property type="term" value="F:metallodipeptidase activity"/>
    <property type="evidence" value="ECO:0007669"/>
    <property type="project" value="InterPro"/>
</dbReference>
<organism evidence="1 2">
    <name type="scientific">Aestuariivirga litoralis</name>
    <dbReference type="NCBI Taxonomy" id="2650924"/>
    <lineage>
        <taxon>Bacteria</taxon>
        <taxon>Pseudomonadati</taxon>
        <taxon>Pseudomonadota</taxon>
        <taxon>Alphaproteobacteria</taxon>
        <taxon>Hyphomicrobiales</taxon>
        <taxon>Aestuariivirgaceae</taxon>
        <taxon>Aestuariivirga</taxon>
    </lineage>
</organism>
<sequence length="348" mass="37541">MLVPVFDGHNDVLLRLWSKKGGDPVADFLNGDTGGHLDLPRMIKGGFQGGFFAIFAPSPEDADLDDDEDMNPPPANTVGQIGALNATVGMASLLYRIEERSEGRFKVCRTVADIREAVAAGKVAAIFHIEGAEAIDPELKSLDILHQAGLRSLGLVWSRDNAFGHGVPFRFPSSPDTGPGLTEAGKALVRRCNELKIMVDVSHLNEKGFWDVARQSTAPIVATHSNAHALSNSSRNLSDDQLKLIGKTGGMVGLNFANGFLRADGRWQSENGLDTMLRHLDHLMKMAGEDHVGLGSDFDGARIPSQIGDVTGLPRLVEAMAAHGYGEELARKLCSGNWMRVLERTWGA</sequence>
<reference evidence="2" key="1">
    <citation type="submission" date="2018-06" db="EMBL/GenBank/DDBJ databases">
        <title>Aestuariibacter litoralis strain KCTC 52945T.</title>
        <authorList>
            <person name="Li X."/>
            <person name="Salam N."/>
            <person name="Li J.-L."/>
            <person name="Chen Y.-M."/>
            <person name="Yang Z.-W."/>
            <person name="Zhang L.-Y."/>
            <person name="Han M.-X."/>
            <person name="Xiao M."/>
            <person name="Li W.-J."/>
        </authorList>
    </citation>
    <scope>NUCLEOTIDE SEQUENCE [LARGE SCALE GENOMIC DNA]</scope>
    <source>
        <strain evidence="2">KCTC 52945</strain>
    </source>
</reference>
<gene>
    <name evidence="1" type="ORF">DK847_04930</name>
</gene>
<dbReference type="InterPro" id="IPR032466">
    <property type="entry name" value="Metal_Hydrolase"/>
</dbReference>
<dbReference type="Proteomes" id="UP000248795">
    <property type="component" value="Unassembled WGS sequence"/>
</dbReference>
<keyword evidence="2" id="KW-1185">Reference proteome</keyword>
<accession>A0A2W2BPX9</accession>
<dbReference type="Gene3D" id="3.20.20.140">
    <property type="entry name" value="Metal-dependent hydrolases"/>
    <property type="match status" value="1"/>
</dbReference>